<evidence type="ECO:0000313" key="2">
    <source>
        <dbReference type="EMBL" id="KAG6962330.1"/>
    </source>
</evidence>
<sequence>VEIGGVPTRAETHFPGQGNRRRLEGAGRRRVLGEAEDTLVRRKHAYGSRSKRVNAFTTTERATNSSDEDADNTNELLDAFDEVWIEE</sequence>
<comment type="caution">
    <text evidence="2">The sequence shown here is derived from an EMBL/GenBank/DDBJ whole genome shotgun (WGS) entry which is preliminary data.</text>
</comment>
<keyword evidence="3" id="KW-1185">Reference proteome</keyword>
<proteinExistence type="predicted"/>
<feature type="non-terminal residue" evidence="2">
    <location>
        <position position="87"/>
    </location>
</feature>
<organism evidence="2 3">
    <name type="scientific">Phytophthora aleatoria</name>
    <dbReference type="NCBI Taxonomy" id="2496075"/>
    <lineage>
        <taxon>Eukaryota</taxon>
        <taxon>Sar</taxon>
        <taxon>Stramenopiles</taxon>
        <taxon>Oomycota</taxon>
        <taxon>Peronosporomycetes</taxon>
        <taxon>Peronosporales</taxon>
        <taxon>Peronosporaceae</taxon>
        <taxon>Phytophthora</taxon>
    </lineage>
</organism>
<gene>
    <name evidence="2" type="ORF">JG688_00008650</name>
</gene>
<protein>
    <submittedName>
        <fullName evidence="2">Uncharacterized protein</fullName>
    </submittedName>
</protein>
<name>A0A8J5ISE1_9STRA</name>
<evidence type="ECO:0000313" key="3">
    <source>
        <dbReference type="Proteomes" id="UP000709295"/>
    </source>
</evidence>
<accession>A0A8J5ISE1</accession>
<evidence type="ECO:0000256" key="1">
    <source>
        <dbReference type="SAM" id="MobiDB-lite"/>
    </source>
</evidence>
<reference evidence="2" key="1">
    <citation type="submission" date="2021-01" db="EMBL/GenBank/DDBJ databases">
        <title>Phytophthora aleatoria, a newly-described species from Pinus radiata is distinct from Phytophthora cactorum isolates based on comparative genomics.</title>
        <authorList>
            <person name="Mcdougal R."/>
            <person name="Panda P."/>
            <person name="Williams N."/>
            <person name="Studholme D.J."/>
        </authorList>
    </citation>
    <scope>NUCLEOTIDE SEQUENCE</scope>
    <source>
        <strain evidence="2">NZFS 4037</strain>
    </source>
</reference>
<dbReference type="Proteomes" id="UP000709295">
    <property type="component" value="Unassembled WGS sequence"/>
</dbReference>
<dbReference type="AlphaFoldDB" id="A0A8J5ISE1"/>
<feature type="region of interest" description="Disordered" evidence="1">
    <location>
        <begin position="1"/>
        <end position="29"/>
    </location>
</feature>
<dbReference type="EMBL" id="JAENGY010000466">
    <property type="protein sequence ID" value="KAG6962330.1"/>
    <property type="molecule type" value="Genomic_DNA"/>
</dbReference>